<dbReference type="SUPFAM" id="SSF55920">
    <property type="entry name" value="Creatinase/aminopeptidase"/>
    <property type="match status" value="1"/>
</dbReference>
<dbReference type="EC" id="3.5.4.44" evidence="3"/>
<dbReference type="GO" id="GO:0016787">
    <property type="term" value="F:hydrolase activity"/>
    <property type="evidence" value="ECO:0007669"/>
    <property type="project" value="UniProtKB-KW"/>
</dbReference>
<dbReference type="SUPFAM" id="SSF53092">
    <property type="entry name" value="Creatinase/prolidase N-terminal domain"/>
    <property type="match status" value="1"/>
</dbReference>
<dbReference type="OrthoDB" id="9761809at2"/>
<sequence length="394" mass="44215">MTHETELRFTREDYARRLAKTKTAMQAAGLDLLVIVDPSNMNWLTGYDGWSFYVHQGLLVPIDDDPIWWGRGMDANGARLTTWLPDDRIIPYVDHYVMSTERHAMQDLARIVREQGWGSRRIGVEMENYYYTAKAHAVLAADLPDARLHDATALVNWQRAVKSEAELTCMRRAAAIVDAMHARIREIVEPGMRKNDLVAEIQRTAIAGTPDFGGDYAAIVPMVASGVEASAAHLTWTDKPMRADEGTFYEIAGCYQRYHVPLCRTVYLGKPPQHFLDAEKALQEGMAAGLEAARAGNTCEDVANAFFAVLRTHGIVKDSRTGYPIGVSYPPDWGERTMSLRPGDRTELEPNMTFHFMTGLWMDTWGLEITESLVIRDGAPEILCNTPRELVVKP</sequence>
<dbReference type="InterPro" id="IPR036005">
    <property type="entry name" value="Creatinase/aminopeptidase-like"/>
</dbReference>
<proteinExistence type="predicted"/>
<evidence type="ECO:0000259" key="1">
    <source>
        <dbReference type="Pfam" id="PF00557"/>
    </source>
</evidence>
<dbReference type="CDD" id="cd01066">
    <property type="entry name" value="APP_MetAP"/>
    <property type="match status" value="1"/>
</dbReference>
<dbReference type="PANTHER" id="PTHR46112">
    <property type="entry name" value="AMINOPEPTIDASE"/>
    <property type="match status" value="1"/>
</dbReference>
<dbReference type="Proteomes" id="UP000434582">
    <property type="component" value="Unassembled WGS sequence"/>
</dbReference>
<dbReference type="Gene3D" id="3.40.350.10">
    <property type="entry name" value="Creatinase/prolidase N-terminal domain"/>
    <property type="match status" value="1"/>
</dbReference>
<dbReference type="EMBL" id="WIVE01000001">
    <property type="protein sequence ID" value="MQX35125.1"/>
    <property type="molecule type" value="Genomic_DNA"/>
</dbReference>
<dbReference type="InterPro" id="IPR014335">
    <property type="entry name" value="Ectoine_EutD"/>
</dbReference>
<dbReference type="Pfam" id="PF01321">
    <property type="entry name" value="Creatinase_N"/>
    <property type="match status" value="1"/>
</dbReference>
<dbReference type="Pfam" id="PF00557">
    <property type="entry name" value="Peptidase_M24"/>
    <property type="match status" value="1"/>
</dbReference>
<dbReference type="AlphaFoldDB" id="A0A7X2D3D7"/>
<dbReference type="InterPro" id="IPR000994">
    <property type="entry name" value="Pept_M24"/>
</dbReference>
<dbReference type="InterPro" id="IPR000587">
    <property type="entry name" value="Creatinase_N"/>
</dbReference>
<feature type="domain" description="Peptidase M24" evidence="1">
    <location>
        <begin position="169"/>
        <end position="376"/>
    </location>
</feature>
<dbReference type="Gene3D" id="3.90.230.10">
    <property type="entry name" value="Creatinase/methionine aminopeptidase superfamily"/>
    <property type="match status" value="1"/>
</dbReference>
<gene>
    <name evidence="3" type="primary">doeA</name>
    <name evidence="3" type="ORF">GHC57_01185</name>
</gene>
<accession>A0A7X2D3D7</accession>
<reference evidence="3 4" key="1">
    <citation type="submission" date="2019-10" db="EMBL/GenBank/DDBJ databases">
        <title>Draft whole-genome sequence of the purple nonsulfur photosynthetic bacterium Roseospira navarrensis DSM 15114.</title>
        <authorList>
            <person name="Kyndt J.A."/>
            <person name="Meyer T.E."/>
        </authorList>
    </citation>
    <scope>NUCLEOTIDE SEQUENCE [LARGE SCALE GENOMIC DNA]</scope>
    <source>
        <strain evidence="3 4">DSM 15114</strain>
    </source>
</reference>
<dbReference type="NCBIfam" id="TIGR02993">
    <property type="entry name" value="ectoine_eutD"/>
    <property type="match status" value="1"/>
</dbReference>
<dbReference type="InterPro" id="IPR050659">
    <property type="entry name" value="Peptidase_M24B"/>
</dbReference>
<evidence type="ECO:0000259" key="2">
    <source>
        <dbReference type="Pfam" id="PF01321"/>
    </source>
</evidence>
<dbReference type="PANTHER" id="PTHR46112:SF2">
    <property type="entry name" value="XAA-PRO AMINOPEPTIDASE P-RELATED"/>
    <property type="match status" value="1"/>
</dbReference>
<evidence type="ECO:0000313" key="4">
    <source>
        <dbReference type="Proteomes" id="UP000434582"/>
    </source>
</evidence>
<protein>
    <submittedName>
        <fullName evidence="3">Ectoine hydrolase DoeA</fullName>
        <ecNumber evidence="3">3.5.4.44</ecNumber>
    </submittedName>
</protein>
<organism evidence="3 4">
    <name type="scientific">Roseospira navarrensis</name>
    <dbReference type="NCBI Taxonomy" id="140058"/>
    <lineage>
        <taxon>Bacteria</taxon>
        <taxon>Pseudomonadati</taxon>
        <taxon>Pseudomonadota</taxon>
        <taxon>Alphaproteobacteria</taxon>
        <taxon>Rhodospirillales</taxon>
        <taxon>Rhodospirillaceae</taxon>
        <taxon>Roseospira</taxon>
    </lineage>
</organism>
<feature type="domain" description="Creatinase N-terminal" evidence="2">
    <location>
        <begin position="17"/>
        <end position="161"/>
    </location>
</feature>
<name>A0A7X2D3D7_9PROT</name>
<evidence type="ECO:0000313" key="3">
    <source>
        <dbReference type="EMBL" id="MQX35125.1"/>
    </source>
</evidence>
<keyword evidence="3" id="KW-0378">Hydrolase</keyword>
<comment type="caution">
    <text evidence="3">The sequence shown here is derived from an EMBL/GenBank/DDBJ whole genome shotgun (WGS) entry which is preliminary data.</text>
</comment>
<dbReference type="RefSeq" id="WP_153340241.1">
    <property type="nucleotide sequence ID" value="NZ_WIVE01000001.1"/>
</dbReference>
<keyword evidence="4" id="KW-1185">Reference proteome</keyword>
<dbReference type="InterPro" id="IPR029149">
    <property type="entry name" value="Creatin/AminoP/Spt16_N"/>
</dbReference>